<keyword evidence="2" id="KW-1185">Reference proteome</keyword>
<dbReference type="RefSeq" id="WP_018578485.1">
    <property type="nucleotide sequence ID" value="NZ_KB892435.1"/>
</dbReference>
<evidence type="ECO:0000313" key="2">
    <source>
        <dbReference type="Proteomes" id="UP000054600"/>
    </source>
</evidence>
<dbReference type="EMBL" id="LNYW01000016">
    <property type="protein sequence ID" value="KTD65104.1"/>
    <property type="molecule type" value="Genomic_DNA"/>
</dbReference>
<sequence length="84" mass="9925">MYTRARFGKELKERVSFQEDIRKIAAWAHEVYIEGSPDQDVEFLRILLILNKMEDGPEFSICFKRLNEIADDLIAGKRNINMDY</sequence>
<gene>
    <name evidence="1" type="ORF">Lsha_0473</name>
</gene>
<dbReference type="AlphaFoldDB" id="A0A0W0Z7K2"/>
<name>A0A0W0Z7K2_9GAMM</name>
<organism evidence="1 2">
    <name type="scientific">Legionella shakespearei DSM 23087</name>
    <dbReference type="NCBI Taxonomy" id="1122169"/>
    <lineage>
        <taxon>Bacteria</taxon>
        <taxon>Pseudomonadati</taxon>
        <taxon>Pseudomonadota</taxon>
        <taxon>Gammaproteobacteria</taxon>
        <taxon>Legionellales</taxon>
        <taxon>Legionellaceae</taxon>
        <taxon>Legionella</taxon>
    </lineage>
</organism>
<comment type="caution">
    <text evidence="1">The sequence shown here is derived from an EMBL/GenBank/DDBJ whole genome shotgun (WGS) entry which is preliminary data.</text>
</comment>
<dbReference type="PATRIC" id="fig|1122169.6.peg.542"/>
<evidence type="ECO:0000313" key="1">
    <source>
        <dbReference type="EMBL" id="KTD65104.1"/>
    </source>
</evidence>
<dbReference type="Proteomes" id="UP000054600">
    <property type="component" value="Unassembled WGS sequence"/>
</dbReference>
<dbReference type="STRING" id="1122169.Lsha_0473"/>
<reference evidence="1 2" key="1">
    <citation type="submission" date="2015-11" db="EMBL/GenBank/DDBJ databases">
        <title>Genomic analysis of 38 Legionella species identifies large and diverse effector repertoires.</title>
        <authorList>
            <person name="Burstein D."/>
            <person name="Amaro F."/>
            <person name="Zusman T."/>
            <person name="Lifshitz Z."/>
            <person name="Cohen O."/>
            <person name="Gilbert J.A."/>
            <person name="Pupko T."/>
            <person name="Shuman H.A."/>
            <person name="Segal G."/>
        </authorList>
    </citation>
    <scope>NUCLEOTIDE SEQUENCE [LARGE SCALE GENOMIC DNA]</scope>
    <source>
        <strain evidence="1 2">ATCC 49655</strain>
    </source>
</reference>
<accession>A0A0W0Z7K2</accession>
<protein>
    <submittedName>
        <fullName evidence="1">Uncharacterized protein</fullName>
    </submittedName>
</protein>
<proteinExistence type="predicted"/>